<name>A0A810N1U7_9ACTN</name>
<evidence type="ECO:0000256" key="1">
    <source>
        <dbReference type="SAM" id="MobiDB-lite"/>
    </source>
</evidence>
<evidence type="ECO:0000313" key="4">
    <source>
        <dbReference type="Proteomes" id="UP000680866"/>
    </source>
</evidence>
<feature type="signal peptide" evidence="2">
    <location>
        <begin position="1"/>
        <end position="21"/>
    </location>
</feature>
<evidence type="ECO:0008006" key="5">
    <source>
        <dbReference type="Google" id="ProtNLM"/>
    </source>
</evidence>
<keyword evidence="4" id="KW-1185">Reference proteome</keyword>
<gene>
    <name evidence="3" type="ORF">Prubr_44330</name>
</gene>
<dbReference type="PROSITE" id="PS51257">
    <property type="entry name" value="PROKAR_LIPOPROTEIN"/>
    <property type="match status" value="1"/>
</dbReference>
<dbReference type="Proteomes" id="UP000680866">
    <property type="component" value="Chromosome"/>
</dbReference>
<keyword evidence="2" id="KW-0732">Signal</keyword>
<dbReference type="KEGG" id="pry:Prubr_44330"/>
<organism evidence="3 4">
    <name type="scientific">Polymorphospora rubra</name>
    <dbReference type="NCBI Taxonomy" id="338584"/>
    <lineage>
        <taxon>Bacteria</taxon>
        <taxon>Bacillati</taxon>
        <taxon>Actinomycetota</taxon>
        <taxon>Actinomycetes</taxon>
        <taxon>Micromonosporales</taxon>
        <taxon>Micromonosporaceae</taxon>
        <taxon>Polymorphospora</taxon>
    </lineage>
</organism>
<feature type="region of interest" description="Disordered" evidence="1">
    <location>
        <begin position="56"/>
        <end position="83"/>
    </location>
</feature>
<evidence type="ECO:0000313" key="3">
    <source>
        <dbReference type="EMBL" id="BCJ67412.1"/>
    </source>
</evidence>
<accession>A0A810N1U7</accession>
<evidence type="ECO:0000256" key="2">
    <source>
        <dbReference type="SAM" id="SignalP"/>
    </source>
</evidence>
<feature type="chain" id="PRO_5039160655" description="Lipoprotein" evidence="2">
    <location>
        <begin position="22"/>
        <end position="193"/>
    </location>
</feature>
<proteinExistence type="predicted"/>
<dbReference type="AlphaFoldDB" id="A0A810N1U7"/>
<dbReference type="EMBL" id="AP023359">
    <property type="protein sequence ID" value="BCJ67412.1"/>
    <property type="molecule type" value="Genomic_DNA"/>
</dbReference>
<reference evidence="3" key="1">
    <citation type="submission" date="2020-08" db="EMBL/GenBank/DDBJ databases">
        <title>Whole genome shotgun sequence of Polymorphospora rubra NBRC 101157.</title>
        <authorList>
            <person name="Komaki H."/>
            <person name="Tamura T."/>
        </authorList>
    </citation>
    <scope>NUCLEOTIDE SEQUENCE</scope>
    <source>
        <strain evidence="3">NBRC 101157</strain>
    </source>
</reference>
<sequence>MLLTRLAGVLVLTLGATACVAVGVAESQVDYPYYESPAALFDRADLVVEADLSPDSRVTLLEPDPPTGTDPAANPQAGMESDAEPAPGALVITVYTARAVTVFKGEVRVGQNIEVKEMGGTLRGVRHEVAGAVPLNGGERYVLFLSTYPNAPASLLNPQQGQYRVDDSGALSAVPGNELTLTRADLERLAAGG</sequence>
<protein>
    <recommendedName>
        <fullName evidence="5">Lipoprotein</fullName>
    </recommendedName>
</protein>